<feature type="region of interest" description="Disordered" evidence="1">
    <location>
        <begin position="471"/>
        <end position="515"/>
    </location>
</feature>
<feature type="region of interest" description="Disordered" evidence="1">
    <location>
        <begin position="200"/>
        <end position="263"/>
    </location>
</feature>
<feature type="region of interest" description="Disordered" evidence="1">
    <location>
        <begin position="655"/>
        <end position="674"/>
    </location>
</feature>
<feature type="compositionally biased region" description="Basic and acidic residues" evidence="1">
    <location>
        <begin position="211"/>
        <end position="222"/>
    </location>
</feature>
<dbReference type="Proteomes" id="UP000053789">
    <property type="component" value="Unassembled WGS sequence"/>
</dbReference>
<dbReference type="OrthoDB" id="10262656at2759"/>
<dbReference type="VEuPathDB" id="FungiDB:Z519_02669"/>
<gene>
    <name evidence="2" type="ORF">Z519_02669</name>
</gene>
<feature type="compositionally biased region" description="Basic and acidic residues" evidence="1">
    <location>
        <begin position="375"/>
        <end position="387"/>
    </location>
</feature>
<reference evidence="2" key="1">
    <citation type="submission" date="2015-01" db="EMBL/GenBank/DDBJ databases">
        <title>The Genome Sequence of Cladophialophora bantiana CBS 173.52.</title>
        <authorList>
            <consortium name="The Broad Institute Genomics Platform"/>
            <person name="Cuomo C."/>
            <person name="de Hoog S."/>
            <person name="Gorbushina A."/>
            <person name="Stielow B."/>
            <person name="Teixiera M."/>
            <person name="Abouelleil A."/>
            <person name="Chapman S.B."/>
            <person name="Priest M."/>
            <person name="Young S.K."/>
            <person name="Wortman J."/>
            <person name="Nusbaum C."/>
            <person name="Birren B."/>
        </authorList>
    </citation>
    <scope>NUCLEOTIDE SEQUENCE [LARGE SCALE GENOMIC DNA]</scope>
    <source>
        <strain evidence="2">CBS 173.52</strain>
    </source>
</reference>
<feature type="region of interest" description="Disordered" evidence="1">
    <location>
        <begin position="375"/>
        <end position="395"/>
    </location>
</feature>
<dbReference type="AlphaFoldDB" id="A0A0D2GFX1"/>
<dbReference type="GeneID" id="27695597"/>
<sequence length="796" mass="89199">MMLSVPSARRYLGPALTVLVLLIFIRLISQHGFVRSSQRALLQGVLQSFAARTRQVVVVNANSSTHRHLLAASSMGIDEHPRDSMVPLANPLIVQFTHCPIQPNPHTSHIRLLNVLYNISLNSPGPLLLGRHQEQERTQVRDDGAQGTENTRFFNPAIIPLPYWSGLAKYVLVSRLVTTGFHQESHICLADVCHPPHTARSSSSSTSFPLERGDNATHPHDDADLDPGLFLEKRLPRSRQALPPDTTSPCSPSDLSDTRLGSRGGLRCVSTPVKINMPPTPAENCTGSWLAFPDIPGFHDPRVFWSGKGEPLILVNSASRYGCVGLWVIDLRKVYPELERVLNREHRHKTRGIRMEARGPKLETRDDAETRTEMEMEMRGDQARTDTHGGLGLKPLMSYPHLTEITRNPRESRARVEKNWMLWFPTADEAYVQYDLLSQDEGEAEDEKGFEQEGVEMPVRLGLNATTTAAAAALPRPSNNATNLTSSSSSTHRANPRRWRNEEAGQTKKGGRGRTFAKLTGNGFTTLNLTSALEQPCFSHSEGHFTDSVGNMGHWHQGSNSLRLILCTRAQARSDSVCRDNDDDNIPAAANSGTAVTTGRSVHFAIMHRKFSNELDLPLRYERYAVVWEGREPFQILGVSRFPLLMRNERAGPWTEEENWPSSKKRGWNSTAKGEYLHKKRQGRRIARTRDDREDRYENDEVEQTTHDNFVKSDAYFTYTPSLAWAWRPHSAAADQEEEDDDVEYMSQLGTGYLGDDVLVGIGLEDVNQAFARVKVDDLLQCLRLCPGVKFADEPS</sequence>
<feature type="compositionally biased region" description="Low complexity" evidence="1">
    <location>
        <begin position="242"/>
        <end position="255"/>
    </location>
</feature>
<name>A0A0D2GFX1_CLAB1</name>
<feature type="region of interest" description="Disordered" evidence="1">
    <location>
        <begin position="679"/>
        <end position="703"/>
    </location>
</feature>
<evidence type="ECO:0000313" key="2">
    <source>
        <dbReference type="EMBL" id="KIW97277.1"/>
    </source>
</evidence>
<organism evidence="2 3">
    <name type="scientific">Cladophialophora bantiana (strain ATCC 10958 / CBS 173.52 / CDC B-1940 / NIH 8579)</name>
    <name type="common">Xylohypha bantiana</name>
    <dbReference type="NCBI Taxonomy" id="1442370"/>
    <lineage>
        <taxon>Eukaryota</taxon>
        <taxon>Fungi</taxon>
        <taxon>Dikarya</taxon>
        <taxon>Ascomycota</taxon>
        <taxon>Pezizomycotina</taxon>
        <taxon>Eurotiomycetes</taxon>
        <taxon>Chaetothyriomycetidae</taxon>
        <taxon>Chaetothyriales</taxon>
        <taxon>Herpotrichiellaceae</taxon>
        <taxon>Cladophialophora</taxon>
    </lineage>
</organism>
<feature type="compositionally biased region" description="Low complexity" evidence="1">
    <location>
        <begin position="471"/>
        <end position="491"/>
    </location>
</feature>
<evidence type="ECO:0000313" key="3">
    <source>
        <dbReference type="Proteomes" id="UP000053789"/>
    </source>
</evidence>
<keyword evidence="3" id="KW-1185">Reference proteome</keyword>
<evidence type="ECO:0000256" key="1">
    <source>
        <dbReference type="SAM" id="MobiDB-lite"/>
    </source>
</evidence>
<proteinExistence type="predicted"/>
<dbReference type="HOGENOM" id="CLU_028974_0_0_1"/>
<dbReference type="EMBL" id="KN846982">
    <property type="protein sequence ID" value="KIW97277.1"/>
    <property type="molecule type" value="Genomic_DNA"/>
</dbReference>
<protein>
    <submittedName>
        <fullName evidence="2">Uncharacterized protein</fullName>
    </submittedName>
</protein>
<accession>A0A0D2GFX1</accession>
<dbReference type="RefSeq" id="XP_016623946.1">
    <property type="nucleotide sequence ID" value="XM_016760425.1"/>
</dbReference>